<dbReference type="Proteomes" id="UP001174694">
    <property type="component" value="Unassembled WGS sequence"/>
</dbReference>
<dbReference type="GO" id="GO:0003697">
    <property type="term" value="F:single-stranded DNA binding"/>
    <property type="evidence" value="ECO:0007669"/>
    <property type="project" value="TreeGrafter"/>
</dbReference>
<dbReference type="Pfam" id="PF14520">
    <property type="entry name" value="HHH_5"/>
    <property type="match status" value="1"/>
</dbReference>
<feature type="compositionally biased region" description="Low complexity" evidence="7">
    <location>
        <begin position="30"/>
        <end position="51"/>
    </location>
</feature>
<dbReference type="PANTHER" id="PTHR12749">
    <property type="entry name" value="EXCISION REPAIR CROSS-COMPLEMENTING 1 ERCC1"/>
    <property type="match status" value="1"/>
</dbReference>
<evidence type="ECO:0000256" key="7">
    <source>
        <dbReference type="SAM" id="MobiDB-lite"/>
    </source>
</evidence>
<feature type="domain" description="ERCC1-like central" evidence="8">
    <location>
        <begin position="88"/>
        <end position="201"/>
    </location>
</feature>
<protein>
    <submittedName>
        <fullName evidence="9">DNA repair protein rad10</fullName>
    </submittedName>
</protein>
<keyword evidence="3" id="KW-0227">DNA damage</keyword>
<dbReference type="InterPro" id="IPR003903">
    <property type="entry name" value="UIM_dom"/>
</dbReference>
<feature type="compositionally biased region" description="Low complexity" evidence="7">
    <location>
        <begin position="388"/>
        <end position="400"/>
    </location>
</feature>
<dbReference type="GO" id="GO:0006312">
    <property type="term" value="P:mitotic recombination"/>
    <property type="evidence" value="ECO:0007669"/>
    <property type="project" value="TreeGrafter"/>
</dbReference>
<keyword evidence="5" id="KW-0234">DNA repair</keyword>
<dbReference type="Pfam" id="PF03834">
    <property type="entry name" value="Rad10"/>
    <property type="match status" value="1"/>
</dbReference>
<reference evidence="9" key="1">
    <citation type="submission" date="2022-07" db="EMBL/GenBank/DDBJ databases">
        <title>Fungi with potential for degradation of polypropylene.</title>
        <authorList>
            <person name="Gostincar C."/>
        </authorList>
    </citation>
    <scope>NUCLEOTIDE SEQUENCE</scope>
    <source>
        <strain evidence="9">EXF-13308</strain>
    </source>
</reference>
<feature type="region of interest" description="Disordered" evidence="7">
    <location>
        <begin position="1"/>
        <end position="92"/>
    </location>
</feature>
<feature type="compositionally biased region" description="Basic and acidic residues" evidence="7">
    <location>
        <begin position="373"/>
        <end position="387"/>
    </location>
</feature>
<comment type="caution">
    <text evidence="9">The sequence shown here is derived from an EMBL/GenBank/DDBJ whole genome shotgun (WGS) entry which is preliminary data.</text>
</comment>
<sequence length="419" mass="45819">MDDDFGADADFLAALAASESGPSSRPPPGQQARPIPQRPQQQPAPRKIQQPTPQRLDRAPPSSTGSSGSTKIVQPTPQALPTRSSGSSILVSPRQKGNPILACLRSLPWEYSDIPADYGLGLTTCALFLSLKYHRLHPEYIYTRIRNLQGKFNLRILLAMVDIPNHEDSLRELSKTSLVNNVTLILCWSAAEAARYLELYKSYEHASAAAIRGQQATGYAERLVEFVTVPRSINKADAVGLVSTFGSLRAAVNADPEQVATVSGWGEKKVRAWCKAVEEPFRARKAAKRKLGAAADREAGEGGSQQRARLEQAVPLSTVPLRDMAERRAADEDREQIQSAEKAQEQRKKPRQYQIYDPDNEDEDEAMLAMAIEESRKMAEEKEKERAGGPLSSSSAAPGSHEQLSDGVAAALARLRDKG</sequence>
<dbReference type="SUPFAM" id="SSF47781">
    <property type="entry name" value="RuvA domain 2-like"/>
    <property type="match status" value="1"/>
</dbReference>
<dbReference type="EMBL" id="JANBVO010000006">
    <property type="protein sequence ID" value="KAJ9151375.1"/>
    <property type="molecule type" value="Genomic_DNA"/>
</dbReference>
<dbReference type="InterPro" id="IPR047260">
    <property type="entry name" value="ERCC1-like_central_dom"/>
</dbReference>
<dbReference type="GO" id="GO:0003684">
    <property type="term" value="F:damaged DNA binding"/>
    <property type="evidence" value="ECO:0007669"/>
    <property type="project" value="InterPro"/>
</dbReference>
<proteinExistence type="inferred from homology"/>
<dbReference type="InterPro" id="IPR004579">
    <property type="entry name" value="ERCC1/RAD10/SWI10"/>
</dbReference>
<dbReference type="GO" id="GO:0000110">
    <property type="term" value="C:nucleotide-excision repair factor 1 complex"/>
    <property type="evidence" value="ECO:0007669"/>
    <property type="project" value="TreeGrafter"/>
</dbReference>
<organism evidence="9 10">
    <name type="scientific">Pleurostoma richardsiae</name>
    <dbReference type="NCBI Taxonomy" id="41990"/>
    <lineage>
        <taxon>Eukaryota</taxon>
        <taxon>Fungi</taxon>
        <taxon>Dikarya</taxon>
        <taxon>Ascomycota</taxon>
        <taxon>Pezizomycotina</taxon>
        <taxon>Sordariomycetes</taxon>
        <taxon>Sordariomycetidae</taxon>
        <taxon>Calosphaeriales</taxon>
        <taxon>Pleurostomataceae</taxon>
        <taxon>Pleurostoma</taxon>
    </lineage>
</organism>
<evidence type="ECO:0000256" key="2">
    <source>
        <dbReference type="ARBA" id="ARBA00008283"/>
    </source>
</evidence>
<comment type="similarity">
    <text evidence="2">Belongs to the ERCC1/RAD10/SWI10 family.</text>
</comment>
<feature type="compositionally biased region" description="Low complexity" evidence="7">
    <location>
        <begin position="8"/>
        <end position="23"/>
    </location>
</feature>
<accession>A0AA38RNJ2</accession>
<evidence type="ECO:0000256" key="5">
    <source>
        <dbReference type="ARBA" id="ARBA00023204"/>
    </source>
</evidence>
<dbReference type="GO" id="GO:0070522">
    <property type="term" value="C:ERCC4-ERCC1 complex"/>
    <property type="evidence" value="ECO:0007669"/>
    <property type="project" value="TreeGrafter"/>
</dbReference>
<dbReference type="SUPFAM" id="SSF52980">
    <property type="entry name" value="Restriction endonuclease-like"/>
    <property type="match status" value="1"/>
</dbReference>
<dbReference type="InterPro" id="IPR011335">
    <property type="entry name" value="Restrct_endonuc-II-like"/>
</dbReference>
<dbReference type="Gene3D" id="3.40.50.10130">
    <property type="match status" value="1"/>
</dbReference>
<dbReference type="PROSITE" id="PS50330">
    <property type="entry name" value="UIM"/>
    <property type="match status" value="1"/>
</dbReference>
<feature type="region of interest" description="Disordered" evidence="7">
    <location>
        <begin position="292"/>
        <end position="408"/>
    </location>
</feature>
<evidence type="ECO:0000313" key="9">
    <source>
        <dbReference type="EMBL" id="KAJ9151375.1"/>
    </source>
</evidence>
<dbReference type="InterPro" id="IPR010994">
    <property type="entry name" value="RuvA_2-like"/>
</dbReference>
<evidence type="ECO:0000256" key="1">
    <source>
        <dbReference type="ARBA" id="ARBA00004123"/>
    </source>
</evidence>
<dbReference type="GO" id="GO:0070914">
    <property type="term" value="P:UV-damage excision repair"/>
    <property type="evidence" value="ECO:0007669"/>
    <property type="project" value="TreeGrafter"/>
</dbReference>
<keyword evidence="10" id="KW-1185">Reference proteome</keyword>
<gene>
    <name evidence="9" type="ORF">NKR23_g3295</name>
</gene>
<keyword evidence="4" id="KW-0238">DNA-binding</keyword>
<evidence type="ECO:0000256" key="4">
    <source>
        <dbReference type="ARBA" id="ARBA00023125"/>
    </source>
</evidence>
<dbReference type="CDD" id="cd22325">
    <property type="entry name" value="ERCC1_C-like"/>
    <property type="match status" value="1"/>
</dbReference>
<dbReference type="FunFam" id="3.40.50.10130:FF:000001">
    <property type="entry name" value="DNA excision repair protein ERCC-1"/>
    <property type="match status" value="1"/>
</dbReference>
<dbReference type="Gene3D" id="1.10.150.20">
    <property type="entry name" value="5' to 3' exonuclease, C-terminal subdomain"/>
    <property type="match status" value="1"/>
</dbReference>
<feature type="compositionally biased region" description="Polar residues" evidence="7">
    <location>
        <begin position="71"/>
        <end position="90"/>
    </location>
</feature>
<dbReference type="GO" id="GO:0006302">
    <property type="term" value="P:double-strand break repair"/>
    <property type="evidence" value="ECO:0007669"/>
    <property type="project" value="UniProtKB-ARBA"/>
</dbReference>
<evidence type="ECO:0000313" key="10">
    <source>
        <dbReference type="Proteomes" id="UP001174694"/>
    </source>
</evidence>
<keyword evidence="6" id="KW-0539">Nucleus</keyword>
<evidence type="ECO:0000256" key="3">
    <source>
        <dbReference type="ARBA" id="ARBA00022763"/>
    </source>
</evidence>
<dbReference type="AlphaFoldDB" id="A0AA38RNJ2"/>
<dbReference type="PANTHER" id="PTHR12749:SF0">
    <property type="entry name" value="DNA EXCISION REPAIR PROTEIN ERCC-1"/>
    <property type="match status" value="1"/>
</dbReference>
<feature type="compositionally biased region" description="Low complexity" evidence="7">
    <location>
        <begin position="60"/>
        <end position="70"/>
    </location>
</feature>
<evidence type="ECO:0000259" key="8">
    <source>
        <dbReference type="Pfam" id="PF03834"/>
    </source>
</evidence>
<comment type="subcellular location">
    <subcellularLocation>
        <location evidence="1">Nucleus</location>
    </subcellularLocation>
</comment>
<name>A0AA38RNJ2_9PEZI</name>
<evidence type="ECO:0000256" key="6">
    <source>
        <dbReference type="ARBA" id="ARBA00023242"/>
    </source>
</evidence>
<dbReference type="NCBIfam" id="TIGR00597">
    <property type="entry name" value="rad10"/>
    <property type="match status" value="1"/>
</dbReference>